<accession>M7MH06</accession>
<protein>
    <submittedName>
        <fullName evidence="1">Uncharacterized protein</fullName>
    </submittedName>
</protein>
<dbReference type="OrthoDB" id="832379at2"/>
<dbReference type="RefSeq" id="WP_007648198.1">
    <property type="nucleotide sequence ID" value="NZ_ANLA01000005.1"/>
</dbReference>
<keyword evidence="2" id="KW-1185">Reference proteome</keyword>
<dbReference type="eggNOG" id="ENOG502Z9DW">
    <property type="taxonomic scope" value="Bacteria"/>
</dbReference>
<evidence type="ECO:0000313" key="2">
    <source>
        <dbReference type="Proteomes" id="UP000012024"/>
    </source>
</evidence>
<gene>
    <name evidence="1" type="ORF">D778_02371</name>
</gene>
<dbReference type="PATRIC" id="fig|1137281.3.peg.959"/>
<dbReference type="AlphaFoldDB" id="M7MH06"/>
<name>M7MH06_9FLAO</name>
<evidence type="ECO:0000313" key="1">
    <source>
        <dbReference type="EMBL" id="EMQ95537.1"/>
    </source>
</evidence>
<dbReference type="Proteomes" id="UP000012024">
    <property type="component" value="Unassembled WGS sequence"/>
</dbReference>
<dbReference type="GeneID" id="98640874"/>
<organism evidence="1 2">
    <name type="scientific">Xanthomarina gelatinilytica</name>
    <dbReference type="NCBI Taxonomy" id="1137281"/>
    <lineage>
        <taxon>Bacteria</taxon>
        <taxon>Pseudomonadati</taxon>
        <taxon>Bacteroidota</taxon>
        <taxon>Flavobacteriia</taxon>
        <taxon>Flavobacteriales</taxon>
        <taxon>Flavobacteriaceae</taxon>
        <taxon>Xanthomarina</taxon>
    </lineage>
</organism>
<dbReference type="EMBL" id="ANLA01000005">
    <property type="protein sequence ID" value="EMQ95537.1"/>
    <property type="molecule type" value="Genomic_DNA"/>
</dbReference>
<sequence length="356" mass="40145">MNVFKILSLILIVAFSILSCRTEETEFIEAPAEETIQPNSTVANLMKRTASNDGSVDNIIDYANCFTVKLPISVQVNGVQLDINTTDDYNAIEFIFDEFDDDNDTIVISYPITIIFEDYTEVIVNTDSELTGYASHCLGENVLDDDIECLDFIYPISASVFNTNNELIETVYLNNDYDLYHFIDHIDLDDIVSLNFPITVVLFDNSQIVIPSLAELELAINNFSDSCDEDDDYDFNDDDCTNCTPTELESILTTCSNWTVDKLERNGNDYDDYYNGYAFNFFTDGSVAVDYSGGTDYGTWAASGTGNNIQVVIDIPDLPYCNNNWNLHEIEQYSGETKVDFRVGGDDRLRYESTCN</sequence>
<reference evidence="1 2" key="1">
    <citation type="submission" date="2012-12" db="EMBL/GenBank/DDBJ databases">
        <title>Genome assembly of Formosa sp. AK20.</title>
        <authorList>
            <person name="Kumar R."/>
            <person name="Khatri I."/>
            <person name="Vaidya B."/>
            <person name="Subramanian S."/>
            <person name="Pinnaka A."/>
        </authorList>
    </citation>
    <scope>NUCLEOTIDE SEQUENCE [LARGE SCALE GENOMIC DNA]</scope>
    <source>
        <strain evidence="1 2">AK20</strain>
    </source>
</reference>
<proteinExistence type="predicted"/>
<dbReference type="PROSITE" id="PS51257">
    <property type="entry name" value="PROKAR_LIPOPROTEIN"/>
    <property type="match status" value="1"/>
</dbReference>
<comment type="caution">
    <text evidence="1">The sequence shown here is derived from an EMBL/GenBank/DDBJ whole genome shotgun (WGS) entry which is preliminary data.</text>
</comment>